<sequence>MDIALGTEAVDEAVIRSKQIDLVPALRQIGTHGSDTAFGSSPMSLTTQSFSLRLQLASILGNLDQDPAPLKAALSECLEGYGKLFLETQRELRGITDTVEEARCMFQEETGKHRFQELELGLQYPSRDSDIAQSSITSIALKVEDSLHGLSTSLAMLGKTLHDLQCQFALIETSRNPYQVKAAHEALKVWLEHWCPARDGFRCGMESLRFLEDVRLPRTCTLSTASVLG</sequence>
<proteinExistence type="predicted"/>
<evidence type="ECO:0000313" key="1">
    <source>
        <dbReference type="EMBL" id="KAJ9106691.1"/>
    </source>
</evidence>
<protein>
    <submittedName>
        <fullName evidence="1">Uncharacterized protein</fullName>
    </submittedName>
</protein>
<dbReference type="Proteomes" id="UP001230649">
    <property type="component" value="Unassembled WGS sequence"/>
</dbReference>
<gene>
    <name evidence="1" type="ORF">QFC20_004022</name>
</gene>
<comment type="caution">
    <text evidence="1">The sequence shown here is derived from an EMBL/GenBank/DDBJ whole genome shotgun (WGS) entry which is preliminary data.</text>
</comment>
<keyword evidence="2" id="KW-1185">Reference proteome</keyword>
<evidence type="ECO:0000313" key="2">
    <source>
        <dbReference type="Proteomes" id="UP001230649"/>
    </source>
</evidence>
<organism evidence="1 2">
    <name type="scientific">Naganishia adeliensis</name>
    <dbReference type="NCBI Taxonomy" id="92952"/>
    <lineage>
        <taxon>Eukaryota</taxon>
        <taxon>Fungi</taxon>
        <taxon>Dikarya</taxon>
        <taxon>Basidiomycota</taxon>
        <taxon>Agaricomycotina</taxon>
        <taxon>Tremellomycetes</taxon>
        <taxon>Filobasidiales</taxon>
        <taxon>Filobasidiaceae</taxon>
        <taxon>Naganishia</taxon>
    </lineage>
</organism>
<dbReference type="EMBL" id="JASBWS010000042">
    <property type="protein sequence ID" value="KAJ9106691.1"/>
    <property type="molecule type" value="Genomic_DNA"/>
</dbReference>
<name>A0ACC2W742_9TREE</name>
<reference evidence="1" key="1">
    <citation type="submission" date="2023-04" db="EMBL/GenBank/DDBJ databases">
        <title>Draft Genome sequencing of Naganishia species isolated from polar environments using Oxford Nanopore Technology.</title>
        <authorList>
            <person name="Leo P."/>
            <person name="Venkateswaran K."/>
        </authorList>
    </citation>
    <scope>NUCLEOTIDE SEQUENCE</scope>
    <source>
        <strain evidence="1">MNA-CCFEE 5262</strain>
    </source>
</reference>
<accession>A0ACC2W742</accession>